<comment type="caution">
    <text evidence="2">The sequence shown here is derived from an EMBL/GenBank/DDBJ whole genome shotgun (WGS) entry which is preliminary data.</text>
</comment>
<evidence type="ECO:0000313" key="2">
    <source>
        <dbReference type="EMBL" id="NHM13597.1"/>
    </source>
</evidence>
<reference evidence="2 3" key="1">
    <citation type="submission" date="2019-11" db="EMBL/GenBank/DDBJ databases">
        <title>Eggerthellaceae novel genus isolated from the rectal contents of marmort.</title>
        <authorList>
            <person name="Zhang G."/>
        </authorList>
    </citation>
    <scope>NUCLEOTIDE SEQUENCE [LARGE SCALE GENOMIC DNA]</scope>
    <source>
        <strain evidence="3">zg-886</strain>
    </source>
</reference>
<dbReference type="SUPFAM" id="SSF50891">
    <property type="entry name" value="Cyclophilin-like"/>
    <property type="match status" value="1"/>
</dbReference>
<accession>A0ABX0IFL4</accession>
<dbReference type="EMBL" id="WPCR01000002">
    <property type="protein sequence ID" value="NHM13597.1"/>
    <property type="molecule type" value="Genomic_DNA"/>
</dbReference>
<evidence type="ECO:0000313" key="3">
    <source>
        <dbReference type="Proteomes" id="UP000636394"/>
    </source>
</evidence>
<name>A0ABX0IFL4_9ACTN</name>
<organism evidence="2 3">
    <name type="scientific">Xiamenia xianingshaonis</name>
    <dbReference type="NCBI Taxonomy" id="2682776"/>
    <lineage>
        <taxon>Bacteria</taxon>
        <taxon>Bacillati</taxon>
        <taxon>Actinomycetota</taxon>
        <taxon>Coriobacteriia</taxon>
        <taxon>Eggerthellales</taxon>
        <taxon>Eggerthellaceae</taxon>
        <taxon>Xiamenia</taxon>
    </lineage>
</organism>
<protein>
    <recommendedName>
        <fullName evidence="1">Cyclophilin-like domain-containing protein</fullName>
    </recommendedName>
</protein>
<dbReference type="InterPro" id="IPR041183">
    <property type="entry name" value="Cyclophilin-like"/>
</dbReference>
<gene>
    <name evidence="2" type="ORF">GMI68_02220</name>
</gene>
<evidence type="ECO:0000259" key="1">
    <source>
        <dbReference type="Pfam" id="PF18050"/>
    </source>
</evidence>
<feature type="domain" description="Cyclophilin-like" evidence="1">
    <location>
        <begin position="7"/>
        <end position="115"/>
    </location>
</feature>
<keyword evidence="3" id="KW-1185">Reference proteome</keyword>
<dbReference type="InterPro" id="IPR029000">
    <property type="entry name" value="Cyclophilin-like_dom_sf"/>
</dbReference>
<dbReference type="Proteomes" id="UP000636394">
    <property type="component" value="Unassembled WGS sequence"/>
</dbReference>
<proteinExistence type="predicted"/>
<dbReference type="Gene3D" id="2.40.100.20">
    <property type="match status" value="1"/>
</dbReference>
<dbReference type="Pfam" id="PF18050">
    <property type="entry name" value="Cyclophil_like2"/>
    <property type="match status" value="1"/>
</dbReference>
<sequence>MNRFYLHVNGQTLPVAAARNSSSDALIALLAEGDVAVDAHDYGSFEKVGSLPQSLPTNDEQITTEPGDVILYQGNQITVYYGTNSWSLTRLGKVEGTSAEELKQILGDGNVEIRLSLE</sequence>